<keyword evidence="2" id="KW-1185">Reference proteome</keyword>
<dbReference type="Proteomes" id="UP000184232">
    <property type="component" value="Unassembled WGS sequence"/>
</dbReference>
<dbReference type="RefSeq" id="WP_072784752.1">
    <property type="nucleotide sequence ID" value="NZ_CP045292.1"/>
</dbReference>
<evidence type="ECO:0008006" key="3">
    <source>
        <dbReference type="Google" id="ProtNLM"/>
    </source>
</evidence>
<reference evidence="1 2" key="1">
    <citation type="submission" date="2016-11" db="EMBL/GenBank/DDBJ databases">
        <authorList>
            <person name="Jaros S."/>
            <person name="Januszkiewicz K."/>
            <person name="Wedrychowicz H."/>
        </authorList>
    </citation>
    <scope>NUCLEOTIDE SEQUENCE [LARGE SCALE GENOMIC DNA]</scope>
    <source>
        <strain evidence="1 2">DSM 22807</strain>
    </source>
</reference>
<evidence type="ECO:0000313" key="1">
    <source>
        <dbReference type="EMBL" id="SHJ49920.1"/>
    </source>
</evidence>
<dbReference type="OrthoDB" id="9808687at2"/>
<gene>
    <name evidence="1" type="ORF">SAMN05444337_2086</name>
</gene>
<name>A0A1M6JTI7_9FLAO</name>
<dbReference type="AlphaFoldDB" id="A0A1M6JTI7"/>
<accession>A0A1M6JTI7</accession>
<sequence>MKKYTVVKYSSLHYTIWNKFVSQSKNATFLFHRDFMEYHSNRFEDYSLLIFDDKENVCAILPANRVENNVYSHQGLTYGGLVLTQKTKLVEAISIFREILSFLKLNGIENLDVKVLPSIYNDSPADELEYLAFLCEAKLKRRDSLSVINLEYKKNYSTDRKQAIKKGIKNDLLIKEVESFEEFWNQILISNLLQKHQTKPVHSLQEITQLKNKFPKNIRQFNVYKDSKIVAGTTIFETKNVAHSQYISGNSEKNKLGSLDILHDFLITEVFAVKKYFDFGISNENEGKNINEGLSYWKESFGARTIVQSFYQFETKSFEKLNSVFI</sequence>
<dbReference type="EMBL" id="FQZH01000004">
    <property type="protein sequence ID" value="SHJ49920.1"/>
    <property type="molecule type" value="Genomic_DNA"/>
</dbReference>
<evidence type="ECO:0000313" key="2">
    <source>
        <dbReference type="Proteomes" id="UP000184232"/>
    </source>
</evidence>
<protein>
    <recommendedName>
        <fullName evidence="3">Acetyltransferase (GNAT) domain-containing protein</fullName>
    </recommendedName>
</protein>
<organism evidence="1 2">
    <name type="scientific">Flavobacterium haoranii</name>
    <dbReference type="NCBI Taxonomy" id="683124"/>
    <lineage>
        <taxon>Bacteria</taxon>
        <taxon>Pseudomonadati</taxon>
        <taxon>Bacteroidota</taxon>
        <taxon>Flavobacteriia</taxon>
        <taxon>Flavobacteriales</taxon>
        <taxon>Flavobacteriaceae</taxon>
        <taxon>Flavobacterium</taxon>
    </lineage>
</organism>
<dbReference type="Gene3D" id="3.40.630.30">
    <property type="match status" value="1"/>
</dbReference>
<dbReference type="STRING" id="683124.SAMN05444337_2086"/>
<proteinExistence type="predicted"/>
<dbReference type="SUPFAM" id="SSF55729">
    <property type="entry name" value="Acyl-CoA N-acyltransferases (Nat)"/>
    <property type="match status" value="1"/>
</dbReference>
<dbReference type="InterPro" id="IPR016181">
    <property type="entry name" value="Acyl_CoA_acyltransferase"/>
</dbReference>